<dbReference type="Gene3D" id="3.90.550.10">
    <property type="entry name" value="Spore Coat Polysaccharide Biosynthesis Protein SpsA, Chain A"/>
    <property type="match status" value="1"/>
</dbReference>
<evidence type="ECO:0000313" key="3">
    <source>
        <dbReference type="Proteomes" id="UP000240978"/>
    </source>
</evidence>
<dbReference type="InterPro" id="IPR001173">
    <property type="entry name" value="Glyco_trans_2-like"/>
</dbReference>
<dbReference type="InterPro" id="IPR029044">
    <property type="entry name" value="Nucleotide-diphossugar_trans"/>
</dbReference>
<dbReference type="AlphaFoldDB" id="A0A2P8GKT7"/>
<dbReference type="PANTHER" id="PTHR22916">
    <property type="entry name" value="GLYCOSYLTRANSFERASE"/>
    <property type="match status" value="1"/>
</dbReference>
<dbReference type="EMBL" id="PYGK01000002">
    <property type="protein sequence ID" value="PSL34581.1"/>
    <property type="molecule type" value="Genomic_DNA"/>
</dbReference>
<name>A0A2P8GKT7_9BACT</name>
<dbReference type="Proteomes" id="UP000240978">
    <property type="component" value="Unassembled WGS sequence"/>
</dbReference>
<evidence type="ECO:0000313" key="2">
    <source>
        <dbReference type="EMBL" id="PSL34581.1"/>
    </source>
</evidence>
<comment type="caution">
    <text evidence="2">The sequence shown here is derived from an EMBL/GenBank/DDBJ whole genome shotgun (WGS) entry which is preliminary data.</text>
</comment>
<organism evidence="2 3">
    <name type="scientific">Chitinophaga ginsengisoli</name>
    <dbReference type="NCBI Taxonomy" id="363837"/>
    <lineage>
        <taxon>Bacteria</taxon>
        <taxon>Pseudomonadati</taxon>
        <taxon>Bacteroidota</taxon>
        <taxon>Chitinophagia</taxon>
        <taxon>Chitinophagales</taxon>
        <taxon>Chitinophagaceae</taxon>
        <taxon>Chitinophaga</taxon>
    </lineage>
</organism>
<keyword evidence="2" id="KW-0808">Transferase</keyword>
<dbReference type="PANTHER" id="PTHR22916:SF3">
    <property type="entry name" value="UDP-GLCNAC:BETAGAL BETA-1,3-N-ACETYLGLUCOSAMINYLTRANSFERASE-LIKE PROTEIN 1"/>
    <property type="match status" value="1"/>
</dbReference>
<feature type="domain" description="Glycosyltransferase 2-like" evidence="1">
    <location>
        <begin position="8"/>
        <end position="144"/>
    </location>
</feature>
<dbReference type="GO" id="GO:0016758">
    <property type="term" value="F:hexosyltransferase activity"/>
    <property type="evidence" value="ECO:0007669"/>
    <property type="project" value="UniProtKB-ARBA"/>
</dbReference>
<accession>A0A2P8GKT7</accession>
<dbReference type="RefSeq" id="WP_106600865.1">
    <property type="nucleotide sequence ID" value="NZ_PYGK01000002.1"/>
</dbReference>
<keyword evidence="3" id="KW-1185">Reference proteome</keyword>
<sequence>MSSSPAVSICIPAYKQPEMLKRCLDSIRQQTFTDIEVIVTDDSPGDEVARLVDSYKDILPIRYKHNVPSLGTPENWNEAIRQATGKYIKLIHHDDWLATPNALQKLHDALEAAPGSDFAYARALLVYDDGKEWLLPMKIENLDRVRREPEYVMVVKPISTPSVTLFRNKFMYDNRMKWLVDIDGYIHELYRNPAIVCVNEPLVKVGIHAYQVTQECEDNKEVDVKEHIQLLDKLRPGTLRKWLYYDYFWRLLRRYGIRSSEELTALAKGFPVHRELYRMAAFQSKLPASLWTKGIISKTGMFLCYLTSLLNK</sequence>
<dbReference type="Pfam" id="PF00535">
    <property type="entry name" value="Glycos_transf_2"/>
    <property type="match status" value="1"/>
</dbReference>
<dbReference type="OrthoDB" id="9815829at2"/>
<proteinExistence type="predicted"/>
<evidence type="ECO:0000259" key="1">
    <source>
        <dbReference type="Pfam" id="PF00535"/>
    </source>
</evidence>
<gene>
    <name evidence="2" type="ORF">CLV42_102154</name>
</gene>
<reference evidence="2 3" key="1">
    <citation type="submission" date="2018-03" db="EMBL/GenBank/DDBJ databases">
        <title>Genomic Encyclopedia of Archaeal and Bacterial Type Strains, Phase II (KMG-II): from individual species to whole genera.</title>
        <authorList>
            <person name="Goeker M."/>
        </authorList>
    </citation>
    <scope>NUCLEOTIDE SEQUENCE [LARGE SCALE GENOMIC DNA]</scope>
    <source>
        <strain evidence="2 3">DSM 18107</strain>
    </source>
</reference>
<protein>
    <submittedName>
        <fullName evidence="2">Glycosyltransferase involved in cell wall biosynthesis</fullName>
    </submittedName>
</protein>
<dbReference type="CDD" id="cd00761">
    <property type="entry name" value="Glyco_tranf_GTA_type"/>
    <property type="match status" value="1"/>
</dbReference>
<dbReference type="SUPFAM" id="SSF53448">
    <property type="entry name" value="Nucleotide-diphospho-sugar transferases"/>
    <property type="match status" value="1"/>
</dbReference>